<dbReference type="EMBL" id="CP001280">
    <property type="protein sequence ID" value="ACK51648.1"/>
    <property type="molecule type" value="Genomic_DNA"/>
</dbReference>
<feature type="transmembrane region" description="Helical" evidence="9">
    <location>
        <begin position="303"/>
        <end position="321"/>
    </location>
</feature>
<dbReference type="CAZy" id="GT21">
    <property type="family name" value="Glycosyltransferase Family 21"/>
</dbReference>
<accession>B8ERV0</accession>
<reference evidence="10 11" key="1">
    <citation type="journal article" date="2010" name="J. Bacteriol.">
        <title>Complete genome sequence of the aerobic facultative methanotroph Methylocella silvestris BL2.</title>
        <authorList>
            <person name="Chen Y."/>
            <person name="Crombie A."/>
            <person name="Rahman M.T."/>
            <person name="Dedysh S.N."/>
            <person name="Liesack W."/>
            <person name="Stott M.B."/>
            <person name="Alam M."/>
            <person name="Theisen A.R."/>
            <person name="Murrell J.C."/>
            <person name="Dunfield P.F."/>
        </authorList>
    </citation>
    <scope>NUCLEOTIDE SEQUENCE [LARGE SCALE GENOMIC DNA]</scope>
    <source>
        <strain evidence="11">DSM 15510 / CIP 108128 / LMG 27833 / NCIMB 13906 / BL2</strain>
    </source>
</reference>
<dbReference type="Gene3D" id="3.90.550.10">
    <property type="entry name" value="Spore Coat Polysaccharide Biosynthesis Protein SpsA, Chain A"/>
    <property type="match status" value="1"/>
</dbReference>
<evidence type="ECO:0000313" key="10">
    <source>
        <dbReference type="EMBL" id="ACK51648.1"/>
    </source>
</evidence>
<evidence type="ECO:0000256" key="9">
    <source>
        <dbReference type="SAM" id="Phobius"/>
    </source>
</evidence>
<evidence type="ECO:0000256" key="1">
    <source>
        <dbReference type="ARBA" id="ARBA00004141"/>
    </source>
</evidence>
<evidence type="ECO:0000256" key="3">
    <source>
        <dbReference type="ARBA" id="ARBA00004991"/>
    </source>
</evidence>
<keyword evidence="11" id="KW-1185">Reference proteome</keyword>
<dbReference type="InterPro" id="IPR029044">
    <property type="entry name" value="Nucleotide-diphossugar_trans"/>
</dbReference>
<comment type="pathway">
    <text evidence="3">Sphingolipid metabolism.</text>
</comment>
<dbReference type="AlphaFoldDB" id="B8ERV0"/>
<evidence type="ECO:0000256" key="7">
    <source>
        <dbReference type="ARBA" id="ARBA00022989"/>
    </source>
</evidence>
<comment type="subcellular location">
    <subcellularLocation>
        <location evidence="1">Membrane</location>
        <topology evidence="1">Multi-pass membrane protein</topology>
    </subcellularLocation>
</comment>
<name>B8ERV0_METSB</name>
<organism evidence="10 11">
    <name type="scientific">Methylocella silvestris (strain DSM 15510 / CIP 108128 / LMG 27833 / NCIMB 13906 / BL2)</name>
    <dbReference type="NCBI Taxonomy" id="395965"/>
    <lineage>
        <taxon>Bacteria</taxon>
        <taxon>Pseudomonadati</taxon>
        <taxon>Pseudomonadota</taxon>
        <taxon>Alphaproteobacteria</taxon>
        <taxon>Hyphomicrobiales</taxon>
        <taxon>Beijerinckiaceae</taxon>
        <taxon>Methylocella</taxon>
    </lineage>
</organism>
<dbReference type="Pfam" id="PF13641">
    <property type="entry name" value="Glyco_tranf_2_3"/>
    <property type="match status" value="1"/>
</dbReference>
<dbReference type="GO" id="GO:0006679">
    <property type="term" value="P:glucosylceramide biosynthetic process"/>
    <property type="evidence" value="ECO:0007669"/>
    <property type="project" value="TreeGrafter"/>
</dbReference>
<feature type="transmembrane region" description="Helical" evidence="9">
    <location>
        <begin position="6"/>
        <end position="24"/>
    </location>
</feature>
<evidence type="ECO:0000256" key="4">
    <source>
        <dbReference type="ARBA" id="ARBA00022676"/>
    </source>
</evidence>
<dbReference type="PANTHER" id="PTHR12726">
    <property type="entry name" value="CERAMIDE GLUCOSYLTRANSFERASE"/>
    <property type="match status" value="1"/>
</dbReference>
<dbReference type="eggNOG" id="COG1215">
    <property type="taxonomic scope" value="Bacteria"/>
</dbReference>
<keyword evidence="4" id="KW-0328">Glycosyltransferase</keyword>
<keyword evidence="5 10" id="KW-0808">Transferase</keyword>
<proteinExistence type="predicted"/>
<evidence type="ECO:0000256" key="6">
    <source>
        <dbReference type="ARBA" id="ARBA00022692"/>
    </source>
</evidence>
<dbReference type="InterPro" id="IPR025993">
    <property type="entry name" value="Ceramide_glucosylTrfase"/>
</dbReference>
<evidence type="ECO:0000313" key="11">
    <source>
        <dbReference type="Proteomes" id="UP000002257"/>
    </source>
</evidence>
<evidence type="ECO:0000256" key="2">
    <source>
        <dbReference type="ARBA" id="ARBA00004760"/>
    </source>
</evidence>
<dbReference type="PANTHER" id="PTHR12726:SF0">
    <property type="entry name" value="CERAMIDE GLUCOSYLTRANSFERASE"/>
    <property type="match status" value="1"/>
</dbReference>
<protein>
    <submittedName>
        <fullName evidence="10">Glycosyl transferase family 2</fullName>
    </submittedName>
</protein>
<dbReference type="STRING" id="395965.Msil_2726"/>
<evidence type="ECO:0000256" key="5">
    <source>
        <dbReference type="ARBA" id="ARBA00022679"/>
    </source>
</evidence>
<keyword evidence="7 9" id="KW-1133">Transmembrane helix</keyword>
<dbReference type="SUPFAM" id="SSF53448">
    <property type="entry name" value="Nucleotide-diphospho-sugar transferases"/>
    <property type="match status" value="1"/>
</dbReference>
<dbReference type="RefSeq" id="WP_012591717.1">
    <property type="nucleotide sequence ID" value="NC_011666.1"/>
</dbReference>
<dbReference type="OrthoDB" id="9771846at2"/>
<gene>
    <name evidence="10" type="ordered locus">Msil_2726</name>
</gene>
<keyword evidence="6 9" id="KW-0812">Transmembrane</keyword>
<dbReference type="GO" id="GO:0016020">
    <property type="term" value="C:membrane"/>
    <property type="evidence" value="ECO:0007669"/>
    <property type="project" value="UniProtKB-SubCell"/>
</dbReference>
<sequence>MSLTIAIVFLIWIVIEIVSTLSAWRYTWGLPRAEIPGRTPPVAIIVAIKNRSAVSAEFLIRLRAQAYPDYRIIAAVESTDDPAFALLREAESEPGAQIVTIVAGPVEHGGQKVWNLLAALTALKPADEIIAFTDADTLPSPEWLPRLVSSLTDAGHDAVTGYRWMIPTDGRISSAVVAAANASIVTTPRIPAVINLCWGGAMALPQTTLERIDIGAYWRGAISDDLQMTRALGAARCAIFSPRQSLLLSPVEMGWEEAFAFGQRQYRLMLTHVPLLWLFAAFVMAMPAVAAVAAAILALQGHASAIAALIVSIGLGELRYWNRRRIVRALWPETAHADLATYWRVERFMRPLWHGFHLVCIFAALGSRRISWAGFEYLVRGPQDVMVLRRPPPRD</sequence>
<dbReference type="GO" id="GO:0008120">
    <property type="term" value="F:ceramide glucosyltransferase activity"/>
    <property type="evidence" value="ECO:0007669"/>
    <property type="project" value="TreeGrafter"/>
</dbReference>
<dbReference type="KEGG" id="msl:Msil_2726"/>
<dbReference type="Proteomes" id="UP000002257">
    <property type="component" value="Chromosome"/>
</dbReference>
<comment type="pathway">
    <text evidence="2">Lipid metabolism; sphingolipid metabolism.</text>
</comment>
<feature type="transmembrane region" description="Helical" evidence="9">
    <location>
        <begin position="275"/>
        <end position="297"/>
    </location>
</feature>
<keyword evidence="8 9" id="KW-0472">Membrane</keyword>
<evidence type="ECO:0000256" key="8">
    <source>
        <dbReference type="ARBA" id="ARBA00023136"/>
    </source>
</evidence>
<dbReference type="HOGENOM" id="CLU_052643_0_0_5"/>